<dbReference type="Proteomes" id="UP000827872">
    <property type="component" value="Linkage Group LG03"/>
</dbReference>
<reference evidence="1" key="1">
    <citation type="submission" date="2021-08" db="EMBL/GenBank/DDBJ databases">
        <title>The first chromosome-level gecko genome reveals the dynamic sex chromosomes of Neotropical dwarf geckos (Sphaerodactylidae: Sphaerodactylus).</title>
        <authorList>
            <person name="Pinto B.J."/>
            <person name="Keating S.E."/>
            <person name="Gamble T."/>
        </authorList>
    </citation>
    <scope>NUCLEOTIDE SEQUENCE</scope>
    <source>
        <strain evidence="1">TG3544</strain>
    </source>
</reference>
<gene>
    <name evidence="1" type="ORF">K3G42_030539</name>
</gene>
<evidence type="ECO:0000313" key="2">
    <source>
        <dbReference type="Proteomes" id="UP000827872"/>
    </source>
</evidence>
<organism evidence="1 2">
    <name type="scientific">Sphaerodactylus townsendi</name>
    <dbReference type="NCBI Taxonomy" id="933632"/>
    <lineage>
        <taxon>Eukaryota</taxon>
        <taxon>Metazoa</taxon>
        <taxon>Chordata</taxon>
        <taxon>Craniata</taxon>
        <taxon>Vertebrata</taxon>
        <taxon>Euteleostomi</taxon>
        <taxon>Lepidosauria</taxon>
        <taxon>Squamata</taxon>
        <taxon>Bifurcata</taxon>
        <taxon>Gekkota</taxon>
        <taxon>Sphaerodactylidae</taxon>
        <taxon>Sphaerodactylus</taxon>
    </lineage>
</organism>
<sequence>MLGAGNDLAPAIGWAFGGIGWEGGGGEMLVLPNPNTDTKEADALLSRPCPKRLGLTSVLPKAVCEHTPVIRLHWYGNSCSVKTSNFGELKLLEPGRLWILDARFGGALSRHELEDMEVDYEDAAELEKEEEGDPGLVAFVNSCTLHGANHIFVESGFGVRQALWAGAFLFSLSIFLYQVAGRIFYYLEYHHITQLDEQESSEMPFPAVTFCNFNRIRVSQLTYSDVLYISPLVGYEDIPLDAGFPLVPPAFEAPDEPLNLYNFFDRNSHQLEDMMLTCKYRGEPCRPDDFSVVSGPCVCPSASFSQGCSEVPKKDCGSLAEFLCFVNSKSQVRSLGLRSLK</sequence>
<dbReference type="EMBL" id="CM037616">
    <property type="protein sequence ID" value="KAH7993303.1"/>
    <property type="molecule type" value="Genomic_DNA"/>
</dbReference>
<protein>
    <submittedName>
        <fullName evidence="1">Uncharacterized protein</fullName>
    </submittedName>
</protein>
<evidence type="ECO:0000313" key="1">
    <source>
        <dbReference type="EMBL" id="KAH7993303.1"/>
    </source>
</evidence>
<proteinExistence type="predicted"/>
<keyword evidence="2" id="KW-1185">Reference proteome</keyword>
<comment type="caution">
    <text evidence="1">The sequence shown here is derived from an EMBL/GenBank/DDBJ whole genome shotgun (WGS) entry which is preliminary data.</text>
</comment>
<name>A0ACB8EL75_9SAUR</name>
<accession>A0ACB8EL75</accession>